<dbReference type="RefSeq" id="WP_254954708.1">
    <property type="nucleotide sequence ID" value="NZ_JANDXI010000010.1"/>
</dbReference>
<reference evidence="1" key="1">
    <citation type="submission" date="2021-12" db="EMBL/GenBank/DDBJ databases">
        <authorList>
            <person name="Lv X."/>
        </authorList>
    </citation>
    <scope>NUCLEOTIDE SEQUENCE</scope>
    <source>
        <strain evidence="1">HF2106</strain>
    </source>
</reference>
<sequence>MIKLTKRMDETGAKVVENPEYLFLLIDSVEHILFSINKEGSVDWQKGIPKPIKSELDTIKREIANIKKNMGANDK</sequence>
<comment type="caution">
    <text evidence="1">The sequence shown here is derived from an EMBL/GenBank/DDBJ whole genome shotgun (WGS) entry which is preliminary data.</text>
</comment>
<accession>A0AAW4YIG2</accession>
<organism evidence="1 2">
    <name type="scientific">Segatella copri</name>
    <dbReference type="NCBI Taxonomy" id="165179"/>
    <lineage>
        <taxon>Bacteria</taxon>
        <taxon>Pseudomonadati</taxon>
        <taxon>Bacteroidota</taxon>
        <taxon>Bacteroidia</taxon>
        <taxon>Bacteroidales</taxon>
        <taxon>Prevotellaceae</taxon>
        <taxon>Segatella</taxon>
    </lineage>
</organism>
<name>A0AAW4YIG2_9BACT</name>
<proteinExistence type="predicted"/>
<dbReference type="EMBL" id="JAJTVO010000018">
    <property type="protein sequence ID" value="MCE4122659.1"/>
    <property type="molecule type" value="Genomic_DNA"/>
</dbReference>
<gene>
    <name evidence="1" type="ORF">LYY06_10345</name>
</gene>
<protein>
    <submittedName>
        <fullName evidence="1">Uncharacterized protein</fullName>
    </submittedName>
</protein>
<dbReference type="Proteomes" id="UP001200307">
    <property type="component" value="Unassembled WGS sequence"/>
</dbReference>
<evidence type="ECO:0000313" key="2">
    <source>
        <dbReference type="Proteomes" id="UP001200307"/>
    </source>
</evidence>
<dbReference type="AlphaFoldDB" id="A0AAW4YIG2"/>
<evidence type="ECO:0000313" key="1">
    <source>
        <dbReference type="EMBL" id="MCE4122659.1"/>
    </source>
</evidence>